<dbReference type="PANTHER" id="PTHR24058">
    <property type="entry name" value="DUAL SPECIFICITY PROTEIN KINASE"/>
    <property type="match status" value="1"/>
</dbReference>
<evidence type="ECO:0000313" key="10">
    <source>
        <dbReference type="EMBL" id="TDH74009.1"/>
    </source>
</evidence>
<dbReference type="CDD" id="cd14210">
    <property type="entry name" value="PKc_DYRK"/>
    <property type="match status" value="1"/>
</dbReference>
<dbReference type="Gene3D" id="3.30.200.20">
    <property type="entry name" value="Phosphorylase Kinase, domain 1"/>
    <property type="match status" value="1"/>
</dbReference>
<dbReference type="Gene3D" id="1.10.510.10">
    <property type="entry name" value="Transferase(Phosphotransferase) domain 1"/>
    <property type="match status" value="1"/>
</dbReference>
<proteinExistence type="inferred from homology"/>
<evidence type="ECO:0000256" key="5">
    <source>
        <dbReference type="ARBA" id="ARBA00022777"/>
    </source>
</evidence>
<dbReference type="InterPro" id="IPR011009">
    <property type="entry name" value="Kinase-like_dom_sf"/>
</dbReference>
<keyword evidence="2" id="KW-0723">Serine/threonine-protein kinase</keyword>
<name>A0A976ILE9_BRELC</name>
<dbReference type="Proteomes" id="UP000294530">
    <property type="component" value="Unassembled WGS sequence"/>
</dbReference>
<dbReference type="InterPro" id="IPR000719">
    <property type="entry name" value="Prot_kinase_dom"/>
</dbReference>
<evidence type="ECO:0000256" key="8">
    <source>
        <dbReference type="SAM" id="MobiDB-lite"/>
    </source>
</evidence>
<protein>
    <recommendedName>
        <fullName evidence="9">Protein kinase domain-containing protein</fullName>
    </recommendedName>
</protein>
<reference evidence="10 11" key="1">
    <citation type="journal article" date="2021" name="Genome Biol.">
        <title>AFLAP: assembly-free linkage analysis pipeline using k-mers from genome sequencing data.</title>
        <authorList>
            <person name="Fletcher K."/>
            <person name="Zhang L."/>
            <person name="Gil J."/>
            <person name="Han R."/>
            <person name="Cavanaugh K."/>
            <person name="Michelmore R."/>
        </authorList>
    </citation>
    <scope>NUCLEOTIDE SEQUENCE [LARGE SCALE GENOMIC DNA]</scope>
    <source>
        <strain evidence="10 11">SF5</strain>
    </source>
</reference>
<dbReference type="SMART" id="SM00220">
    <property type="entry name" value="S_TKc"/>
    <property type="match status" value="1"/>
</dbReference>
<dbReference type="AlphaFoldDB" id="A0A976ILE9"/>
<dbReference type="PROSITE" id="PS00108">
    <property type="entry name" value="PROTEIN_KINASE_ST"/>
    <property type="match status" value="1"/>
</dbReference>
<evidence type="ECO:0000256" key="3">
    <source>
        <dbReference type="ARBA" id="ARBA00022679"/>
    </source>
</evidence>
<accession>A0A976ILE9</accession>
<dbReference type="GO" id="GO:0005856">
    <property type="term" value="C:cytoskeleton"/>
    <property type="evidence" value="ECO:0007669"/>
    <property type="project" value="TreeGrafter"/>
</dbReference>
<evidence type="ECO:0000256" key="2">
    <source>
        <dbReference type="ARBA" id="ARBA00022527"/>
    </source>
</evidence>
<organism evidence="10 11">
    <name type="scientific">Bremia lactucae</name>
    <name type="common">Lettuce downy mildew</name>
    <dbReference type="NCBI Taxonomy" id="4779"/>
    <lineage>
        <taxon>Eukaryota</taxon>
        <taxon>Sar</taxon>
        <taxon>Stramenopiles</taxon>
        <taxon>Oomycota</taxon>
        <taxon>Peronosporomycetes</taxon>
        <taxon>Peronosporales</taxon>
        <taxon>Peronosporaceae</taxon>
        <taxon>Bremia</taxon>
    </lineage>
</organism>
<dbReference type="GO" id="GO:0004674">
    <property type="term" value="F:protein serine/threonine kinase activity"/>
    <property type="evidence" value="ECO:0007669"/>
    <property type="project" value="UniProtKB-KW"/>
</dbReference>
<dbReference type="InterPro" id="IPR008271">
    <property type="entry name" value="Ser/Thr_kinase_AS"/>
</dbReference>
<dbReference type="KEGG" id="blac:94347076"/>
<dbReference type="EMBL" id="SHOA02000016">
    <property type="protein sequence ID" value="TDH74009.1"/>
    <property type="molecule type" value="Genomic_DNA"/>
</dbReference>
<feature type="region of interest" description="Disordered" evidence="8">
    <location>
        <begin position="73"/>
        <end position="92"/>
    </location>
</feature>
<dbReference type="InterPro" id="IPR017441">
    <property type="entry name" value="Protein_kinase_ATP_BS"/>
</dbReference>
<evidence type="ECO:0000256" key="4">
    <source>
        <dbReference type="ARBA" id="ARBA00022741"/>
    </source>
</evidence>
<keyword evidence="6 7" id="KW-0067">ATP-binding</keyword>
<evidence type="ECO:0000256" key="7">
    <source>
        <dbReference type="PROSITE-ProRule" id="PRU10141"/>
    </source>
</evidence>
<evidence type="ECO:0000313" key="11">
    <source>
        <dbReference type="Proteomes" id="UP000294530"/>
    </source>
</evidence>
<comment type="similarity">
    <text evidence="1">Belongs to the protein kinase superfamily. CMGC Ser/Thr protein kinase family. MNB/DYRK subfamily.</text>
</comment>
<dbReference type="GO" id="GO:0005737">
    <property type="term" value="C:cytoplasm"/>
    <property type="evidence" value="ECO:0007669"/>
    <property type="project" value="TreeGrafter"/>
</dbReference>
<dbReference type="PANTHER" id="PTHR24058:SF22">
    <property type="entry name" value="DUAL SPECIFICITY TYROSINE-PHOSPHORYLATION-REGULATED KINASE 4"/>
    <property type="match status" value="1"/>
</dbReference>
<evidence type="ECO:0000256" key="6">
    <source>
        <dbReference type="ARBA" id="ARBA00022840"/>
    </source>
</evidence>
<evidence type="ECO:0000256" key="1">
    <source>
        <dbReference type="ARBA" id="ARBA00008867"/>
    </source>
</evidence>
<feature type="compositionally biased region" description="Basic and acidic residues" evidence="8">
    <location>
        <begin position="99"/>
        <end position="108"/>
    </location>
</feature>
<sequence length="562" mass="63808">MESTCASRCLLPALIPMPPTSESASAAPHKVEQLQQLVDSQSLLANKKPTSLVQIFFNRRPLDLMRRTTSSLLVSGDKPEAPNVAVTTPPATEERKFWLSRRPSDVRNGRRKPQQLQYTEKSIKKQLPRSLRVRNDKKDYSLKQSDSQGAKSKPRPTSGPLTGTQFLMNSEKAAELTQVECEEIVQFDAIFFVSTLTTKLRRTDCEAVAKKSIENCNNAYDTKRGDYVVVIGDHLAYRYEILSALGHGSFGQVVCCLDHCTRQLVAIKIIRNRPSSCGQALMEVNVLTRLQRAEAGDAKFHVARMKRNFNFRGHLCIVFEVLGMNLYDYLQLRQFRGLPSHSIRTIAKQLVQALVLLKQEQIIHCDLKPENILLDAKSVGQDDSNGDNVTLIDFGSCCYESAPMLTYVQSRFYRSPEVLLGHKYSSAIDMWSFACILVELHTGHPIFAGENEWEQLACIMEVLDEPPLDLVRNSKRRELYFDEVLDPADNEWVEYVPKPFENSRGRRRLPGSRNLVSAVQSTDLEFVAFLAKCFVWNPTERLTPEQALQEPWLSRDSIECEF</sequence>
<dbReference type="OrthoDB" id="9332038at2759"/>
<keyword evidence="11" id="KW-1185">Reference proteome</keyword>
<dbReference type="SUPFAM" id="SSF56112">
    <property type="entry name" value="Protein kinase-like (PK-like)"/>
    <property type="match status" value="1"/>
</dbReference>
<dbReference type="GeneID" id="94347076"/>
<feature type="region of interest" description="Disordered" evidence="8">
    <location>
        <begin position="99"/>
        <end position="163"/>
    </location>
</feature>
<comment type="caution">
    <text evidence="10">The sequence shown here is derived from an EMBL/GenBank/DDBJ whole genome shotgun (WGS) entry which is preliminary data.</text>
</comment>
<keyword evidence="5" id="KW-0418">Kinase</keyword>
<keyword evidence="4 7" id="KW-0547">Nucleotide-binding</keyword>
<dbReference type="PROSITE" id="PS00107">
    <property type="entry name" value="PROTEIN_KINASE_ATP"/>
    <property type="match status" value="1"/>
</dbReference>
<evidence type="ECO:0000259" key="9">
    <source>
        <dbReference type="PROSITE" id="PS50011"/>
    </source>
</evidence>
<feature type="binding site" evidence="7">
    <location>
        <position position="268"/>
    </location>
    <ligand>
        <name>ATP</name>
        <dbReference type="ChEBI" id="CHEBI:30616"/>
    </ligand>
</feature>
<dbReference type="RefSeq" id="XP_067823507.1">
    <property type="nucleotide sequence ID" value="XM_067961405.1"/>
</dbReference>
<feature type="domain" description="Protein kinase" evidence="9">
    <location>
        <begin position="239"/>
        <end position="553"/>
    </location>
</feature>
<dbReference type="InterPro" id="IPR050494">
    <property type="entry name" value="Ser_Thr_dual-spec_kinase"/>
</dbReference>
<gene>
    <name evidence="10" type="ORF">CCR75_003308</name>
</gene>
<dbReference type="Pfam" id="PF00069">
    <property type="entry name" value="Pkinase"/>
    <property type="match status" value="1"/>
</dbReference>
<keyword evidence="3" id="KW-0808">Transferase</keyword>
<dbReference type="PROSITE" id="PS50011">
    <property type="entry name" value="PROTEIN_KINASE_DOM"/>
    <property type="match status" value="1"/>
</dbReference>
<dbReference type="GO" id="GO:0005524">
    <property type="term" value="F:ATP binding"/>
    <property type="evidence" value="ECO:0007669"/>
    <property type="project" value="UniProtKB-UniRule"/>
</dbReference>